<reference evidence="1 2" key="1">
    <citation type="submission" date="2017-04" db="EMBL/GenBank/DDBJ databases">
        <authorList>
            <person name="Afonso C.L."/>
            <person name="Miller P.J."/>
            <person name="Scott M.A."/>
            <person name="Spackman E."/>
            <person name="Goraichik I."/>
            <person name="Dimitrov K.M."/>
            <person name="Suarez D.L."/>
            <person name="Swayne D.E."/>
        </authorList>
    </citation>
    <scope>NUCLEOTIDE SEQUENCE [LARGE SCALE GENOMIC DNA]</scope>
    <source>
        <strain evidence="1 2">DSM 12816</strain>
    </source>
</reference>
<evidence type="ECO:0000313" key="2">
    <source>
        <dbReference type="Proteomes" id="UP000192790"/>
    </source>
</evidence>
<dbReference type="AlphaFoldDB" id="A0A1W2ABL2"/>
<dbReference type="InterPro" id="IPR003748">
    <property type="entry name" value="DUF169"/>
</dbReference>
<dbReference type="RefSeq" id="WP_084234367.1">
    <property type="nucleotide sequence ID" value="NZ_FWXW01000003.1"/>
</dbReference>
<dbReference type="PANTHER" id="PTHR37954:SF3">
    <property type="entry name" value="DUF169 DOMAIN-CONTAINING PROTEIN"/>
    <property type="match status" value="1"/>
</dbReference>
<organism evidence="1 2">
    <name type="scientific">Papillibacter cinnamivorans DSM 12816</name>
    <dbReference type="NCBI Taxonomy" id="1122930"/>
    <lineage>
        <taxon>Bacteria</taxon>
        <taxon>Bacillati</taxon>
        <taxon>Bacillota</taxon>
        <taxon>Clostridia</taxon>
        <taxon>Eubacteriales</taxon>
        <taxon>Oscillospiraceae</taxon>
        <taxon>Papillibacter</taxon>
    </lineage>
</organism>
<evidence type="ECO:0000313" key="1">
    <source>
        <dbReference type="EMBL" id="SMC57872.1"/>
    </source>
</evidence>
<dbReference type="Proteomes" id="UP000192790">
    <property type="component" value="Unassembled WGS sequence"/>
</dbReference>
<gene>
    <name evidence="1" type="ORF">SAMN02745168_1695</name>
</gene>
<dbReference type="OrthoDB" id="9777728at2"/>
<dbReference type="EMBL" id="FWXW01000003">
    <property type="protein sequence ID" value="SMC57872.1"/>
    <property type="molecule type" value="Genomic_DNA"/>
</dbReference>
<dbReference type="Pfam" id="PF02596">
    <property type="entry name" value="DUF169"/>
    <property type="match status" value="1"/>
</dbReference>
<proteinExistence type="predicted"/>
<sequence>MNPQTEKLHEALTSYIRPLSFPIALKFLKNEAYPMKVRRPASMGGKLTLCQGCSIVRKYGWVMGFEMEDCACGPQLAHFGAIPYTEKQREGGIIYPIYTKTPEGARNCEALLPRLPEGMYDRMILAPLEKAEFRPDVIIIYVNPGQAARLIQGAVFCSGEPIATLSAGRCACVSEIVVPFVKKGYSCTIPGGGEKMFALTGDDEMAFSLHASRIDELAEGLASTHKSGIGRYPWPVAGVRAKAAMPDSYKFLEELAAARYPE</sequence>
<protein>
    <submittedName>
        <fullName evidence="1">Uncharacterized conserved protein, DUF169 family</fullName>
    </submittedName>
</protein>
<dbReference type="PANTHER" id="PTHR37954">
    <property type="entry name" value="BLL4979 PROTEIN"/>
    <property type="match status" value="1"/>
</dbReference>
<keyword evidence="2" id="KW-1185">Reference proteome</keyword>
<accession>A0A1W2ABL2</accession>
<name>A0A1W2ABL2_9FIRM</name>